<keyword evidence="2" id="KW-0812">Transmembrane</keyword>
<dbReference type="PANTHER" id="PTHR38794">
    <property type="entry name" value="INTEGRAL MEMBRANE PROTEIN"/>
    <property type="match status" value="1"/>
</dbReference>
<feature type="transmembrane region" description="Helical" evidence="2">
    <location>
        <begin position="143"/>
        <end position="164"/>
    </location>
</feature>
<dbReference type="InterPro" id="IPR049326">
    <property type="entry name" value="Rhodopsin_dom_fungi"/>
</dbReference>
<gene>
    <name evidence="4" type="ORF">OHC33_002042</name>
</gene>
<accession>A0AAN8IQZ8</accession>
<dbReference type="PANTHER" id="PTHR38794:SF3">
    <property type="entry name" value="INTEGRAL MEMBRANE PROTEIN"/>
    <property type="match status" value="1"/>
</dbReference>
<evidence type="ECO:0000313" key="5">
    <source>
        <dbReference type="Proteomes" id="UP001316803"/>
    </source>
</evidence>
<dbReference type="EMBL" id="JAKLMC020000004">
    <property type="protein sequence ID" value="KAK5956557.1"/>
    <property type="molecule type" value="Genomic_DNA"/>
</dbReference>
<feature type="transmembrane region" description="Helical" evidence="2">
    <location>
        <begin position="193"/>
        <end position="213"/>
    </location>
</feature>
<reference evidence="4 5" key="1">
    <citation type="submission" date="2022-12" db="EMBL/GenBank/DDBJ databases">
        <title>Genomic features and morphological characterization of a novel Knufia sp. strain isolated from spacecraft assembly facility.</title>
        <authorList>
            <person name="Teixeira M."/>
            <person name="Chander A.M."/>
            <person name="Stajich J.E."/>
            <person name="Venkateswaran K."/>
        </authorList>
    </citation>
    <scope>NUCLEOTIDE SEQUENCE [LARGE SCALE GENOMIC DNA]</scope>
    <source>
        <strain evidence="4 5">FJI-L2-BK-P2</strain>
    </source>
</reference>
<proteinExistence type="predicted"/>
<feature type="transmembrane region" description="Helical" evidence="2">
    <location>
        <begin position="55"/>
        <end position="77"/>
    </location>
</feature>
<evidence type="ECO:0000256" key="2">
    <source>
        <dbReference type="SAM" id="Phobius"/>
    </source>
</evidence>
<dbReference type="Proteomes" id="UP001316803">
    <property type="component" value="Unassembled WGS sequence"/>
</dbReference>
<feature type="compositionally biased region" description="Polar residues" evidence="1">
    <location>
        <begin position="368"/>
        <end position="382"/>
    </location>
</feature>
<evidence type="ECO:0000259" key="3">
    <source>
        <dbReference type="Pfam" id="PF20684"/>
    </source>
</evidence>
<keyword evidence="5" id="KW-1185">Reference proteome</keyword>
<feature type="region of interest" description="Disordered" evidence="1">
    <location>
        <begin position="354"/>
        <end position="390"/>
    </location>
</feature>
<protein>
    <recommendedName>
        <fullName evidence="3">Rhodopsin domain-containing protein</fullName>
    </recommendedName>
</protein>
<feature type="transmembrane region" description="Helical" evidence="2">
    <location>
        <begin position="265"/>
        <end position="289"/>
    </location>
</feature>
<dbReference type="AlphaFoldDB" id="A0AAN8IQZ8"/>
<sequence length="424" mass="46548">MSAESPDAPLPPIYRLTPPHGAVTDDNHGAYVVISGWILMCFFVVCVSTRLATRFTYVMAGGIDDILVGVAMLFGVAQTAVIHRSASNGLGQHQDSLSEASFDIYAKNAYYGNILFVATLLFSKISTIFLLTRLAPKHNTRRICQGVGALFIVWALGSILSLTFQCQLPRPWDYRQTDTHQCPVNTAVLNYSIMVFDILTDLACIIIPITMLWSLQMAAHRRWSLIGAFGCRFAVCICSAIRISTLVTYYSSSDKSWAAVGPQTWAQVVQCLSVMSACIPSLKVFLGSLDSGFMDMSMRMHGGPTYRTHYGYGSKGGVSNHSANSHKHPSGNSFASASLSKETYADDAISRVAQGGTSVDSTDRAGSLTESTTYLRQQSPDIETTPPEDGIMVTREVHVREMHSHGARDQHGRHSRPRQFHHRL</sequence>
<evidence type="ECO:0000256" key="1">
    <source>
        <dbReference type="SAM" id="MobiDB-lite"/>
    </source>
</evidence>
<feature type="transmembrane region" description="Helical" evidence="2">
    <location>
        <begin position="110"/>
        <end position="131"/>
    </location>
</feature>
<comment type="caution">
    <text evidence="4">The sequence shown here is derived from an EMBL/GenBank/DDBJ whole genome shotgun (WGS) entry which is preliminary data.</text>
</comment>
<name>A0AAN8IQZ8_9EURO</name>
<feature type="transmembrane region" description="Helical" evidence="2">
    <location>
        <begin position="225"/>
        <end position="245"/>
    </location>
</feature>
<feature type="domain" description="Rhodopsin" evidence="3">
    <location>
        <begin position="50"/>
        <end position="286"/>
    </location>
</feature>
<feature type="region of interest" description="Disordered" evidence="1">
    <location>
        <begin position="402"/>
        <end position="424"/>
    </location>
</feature>
<feature type="compositionally biased region" description="Basic and acidic residues" evidence="1">
    <location>
        <begin position="402"/>
        <end position="412"/>
    </location>
</feature>
<keyword evidence="2" id="KW-0472">Membrane</keyword>
<dbReference type="Pfam" id="PF20684">
    <property type="entry name" value="Fung_rhodopsin"/>
    <property type="match status" value="1"/>
</dbReference>
<evidence type="ECO:0000313" key="4">
    <source>
        <dbReference type="EMBL" id="KAK5956557.1"/>
    </source>
</evidence>
<keyword evidence="2" id="KW-1133">Transmembrane helix</keyword>
<feature type="transmembrane region" description="Helical" evidence="2">
    <location>
        <begin position="28"/>
        <end position="48"/>
    </location>
</feature>
<feature type="compositionally biased region" description="Basic residues" evidence="1">
    <location>
        <begin position="413"/>
        <end position="424"/>
    </location>
</feature>
<organism evidence="4 5">
    <name type="scientific">Knufia fluminis</name>
    <dbReference type="NCBI Taxonomy" id="191047"/>
    <lineage>
        <taxon>Eukaryota</taxon>
        <taxon>Fungi</taxon>
        <taxon>Dikarya</taxon>
        <taxon>Ascomycota</taxon>
        <taxon>Pezizomycotina</taxon>
        <taxon>Eurotiomycetes</taxon>
        <taxon>Chaetothyriomycetidae</taxon>
        <taxon>Chaetothyriales</taxon>
        <taxon>Trichomeriaceae</taxon>
        <taxon>Knufia</taxon>
    </lineage>
</organism>